<proteinExistence type="predicted"/>
<keyword evidence="2" id="KW-1185">Reference proteome</keyword>
<dbReference type="Gramene" id="OB06G27000.1">
    <property type="protein sequence ID" value="OB06G27000.1"/>
    <property type="gene ID" value="OB06G27000"/>
</dbReference>
<accession>J3MFA6</accession>
<name>J3MFA6_ORYBR</name>
<evidence type="ECO:0000313" key="2">
    <source>
        <dbReference type="Proteomes" id="UP000006038"/>
    </source>
</evidence>
<reference evidence="1" key="1">
    <citation type="journal article" date="2013" name="Nat. Commun.">
        <title>Whole-genome sequencing of Oryza brachyantha reveals mechanisms underlying Oryza genome evolution.</title>
        <authorList>
            <person name="Chen J."/>
            <person name="Huang Q."/>
            <person name="Gao D."/>
            <person name="Wang J."/>
            <person name="Lang Y."/>
            <person name="Liu T."/>
            <person name="Li B."/>
            <person name="Bai Z."/>
            <person name="Luis Goicoechea J."/>
            <person name="Liang C."/>
            <person name="Chen C."/>
            <person name="Zhang W."/>
            <person name="Sun S."/>
            <person name="Liao Y."/>
            <person name="Zhang X."/>
            <person name="Yang L."/>
            <person name="Song C."/>
            <person name="Wang M."/>
            <person name="Shi J."/>
            <person name="Liu G."/>
            <person name="Liu J."/>
            <person name="Zhou H."/>
            <person name="Zhou W."/>
            <person name="Yu Q."/>
            <person name="An N."/>
            <person name="Chen Y."/>
            <person name="Cai Q."/>
            <person name="Wang B."/>
            <person name="Liu B."/>
            <person name="Min J."/>
            <person name="Huang Y."/>
            <person name="Wu H."/>
            <person name="Li Z."/>
            <person name="Zhang Y."/>
            <person name="Yin Y."/>
            <person name="Song W."/>
            <person name="Jiang J."/>
            <person name="Jackson S.A."/>
            <person name="Wing R.A."/>
            <person name="Wang J."/>
            <person name="Chen M."/>
        </authorList>
    </citation>
    <scope>NUCLEOTIDE SEQUENCE [LARGE SCALE GENOMIC DNA]</scope>
    <source>
        <strain evidence="1">cv. IRGC 101232</strain>
    </source>
</reference>
<sequence>MEAAKRSGGLARWIPGSDINGMNKTVERHAAAYTGGEERIMHAACLLAGEGWVHPCTERKRDGTNGYGRIKRIDGKYCLLGIFRYDNRLIFME</sequence>
<dbReference type="AlphaFoldDB" id="J3MFA6"/>
<dbReference type="HOGENOM" id="CLU_2403182_0_0_1"/>
<dbReference type="EnsemblPlants" id="OB06G27000.1">
    <property type="protein sequence ID" value="OB06G27000.1"/>
    <property type="gene ID" value="OB06G27000"/>
</dbReference>
<evidence type="ECO:0000313" key="1">
    <source>
        <dbReference type="EnsemblPlants" id="OB06G27000.1"/>
    </source>
</evidence>
<protein>
    <submittedName>
        <fullName evidence="1">Uncharacterized protein</fullName>
    </submittedName>
</protein>
<reference evidence="1" key="2">
    <citation type="submission" date="2013-04" db="UniProtKB">
        <authorList>
            <consortium name="EnsemblPlants"/>
        </authorList>
    </citation>
    <scope>IDENTIFICATION</scope>
</reference>
<dbReference type="Proteomes" id="UP000006038">
    <property type="component" value="Chromosome 6"/>
</dbReference>
<organism evidence="1">
    <name type="scientific">Oryza brachyantha</name>
    <name type="common">malo sina</name>
    <dbReference type="NCBI Taxonomy" id="4533"/>
    <lineage>
        <taxon>Eukaryota</taxon>
        <taxon>Viridiplantae</taxon>
        <taxon>Streptophyta</taxon>
        <taxon>Embryophyta</taxon>
        <taxon>Tracheophyta</taxon>
        <taxon>Spermatophyta</taxon>
        <taxon>Magnoliopsida</taxon>
        <taxon>Liliopsida</taxon>
        <taxon>Poales</taxon>
        <taxon>Poaceae</taxon>
        <taxon>BOP clade</taxon>
        <taxon>Oryzoideae</taxon>
        <taxon>Oryzeae</taxon>
        <taxon>Oryzinae</taxon>
        <taxon>Oryza</taxon>
    </lineage>
</organism>